<dbReference type="SUPFAM" id="SSF50615">
    <property type="entry name" value="N-terminal domain of alpha and beta subunits of F1 ATP synthase"/>
    <property type="match status" value="1"/>
</dbReference>
<dbReference type="KEGG" id="adh:CK627_04025"/>
<dbReference type="EMBL" id="AGWR01000033">
    <property type="protein sequence ID" value="EKB26524.1"/>
    <property type="molecule type" value="Genomic_DNA"/>
</dbReference>
<comment type="similarity">
    <text evidence="13">Belongs to the ATPase alpha/beta chains family. T3SS ATPase subfamily.</text>
</comment>
<comment type="catalytic activity">
    <reaction evidence="15">
        <text>ATP + H2O + 4 H(+)(in) = ADP + phosphate + 5 H(+)(out)</text>
        <dbReference type="Rhea" id="RHEA:57720"/>
        <dbReference type="ChEBI" id="CHEBI:15377"/>
        <dbReference type="ChEBI" id="CHEBI:15378"/>
        <dbReference type="ChEBI" id="CHEBI:30616"/>
        <dbReference type="ChEBI" id="CHEBI:43474"/>
        <dbReference type="ChEBI" id="CHEBI:456216"/>
        <dbReference type="EC" id="7.1.2.2"/>
    </reaction>
</comment>
<evidence type="ECO:0000256" key="14">
    <source>
        <dbReference type="ARBA" id="ARBA00026013"/>
    </source>
</evidence>
<name>K1K3U5_9GAMM</name>
<dbReference type="CDD" id="cd18113">
    <property type="entry name" value="ATP-synt_F1_alpha_C"/>
    <property type="match status" value="1"/>
</dbReference>
<dbReference type="Gene3D" id="2.40.30.20">
    <property type="match status" value="1"/>
</dbReference>
<keyword evidence="9 15" id="KW-0406">Ion transport</keyword>
<evidence type="ECO:0000256" key="1">
    <source>
        <dbReference type="ARBA" id="ARBA00003784"/>
    </source>
</evidence>
<evidence type="ECO:0000256" key="4">
    <source>
        <dbReference type="ARBA" id="ARBA00022475"/>
    </source>
</evidence>
<evidence type="ECO:0000259" key="18">
    <source>
        <dbReference type="Pfam" id="PF02874"/>
    </source>
</evidence>
<keyword evidence="11 15" id="KW-0139">CF(1)</keyword>
<dbReference type="PANTHER" id="PTHR48082">
    <property type="entry name" value="ATP SYNTHASE SUBUNIT ALPHA, MITOCHONDRIAL"/>
    <property type="match status" value="1"/>
</dbReference>
<dbReference type="InterPro" id="IPR000793">
    <property type="entry name" value="ATP_synth_asu_C"/>
</dbReference>
<dbReference type="SUPFAM" id="SSF52540">
    <property type="entry name" value="P-loop containing nucleoside triphosphate hydrolases"/>
    <property type="match status" value="1"/>
</dbReference>
<evidence type="ECO:0000256" key="15">
    <source>
        <dbReference type="HAMAP-Rule" id="MF_01346"/>
    </source>
</evidence>
<dbReference type="InterPro" id="IPR000194">
    <property type="entry name" value="ATPase_F1/V1/A1_a/bsu_nucl-bd"/>
</dbReference>
<evidence type="ECO:0000256" key="7">
    <source>
        <dbReference type="ARBA" id="ARBA00022840"/>
    </source>
</evidence>
<dbReference type="CDD" id="cd01132">
    <property type="entry name" value="F1-ATPase_alpha_CD"/>
    <property type="match status" value="1"/>
</dbReference>
<dbReference type="Pfam" id="PF02874">
    <property type="entry name" value="ATP-synt_ab_N"/>
    <property type="match status" value="1"/>
</dbReference>
<organism evidence="19 20">
    <name type="scientific">Aeromonas dhakensis</name>
    <dbReference type="NCBI Taxonomy" id="196024"/>
    <lineage>
        <taxon>Bacteria</taxon>
        <taxon>Pseudomonadati</taxon>
        <taxon>Pseudomonadota</taxon>
        <taxon>Gammaproteobacteria</taxon>
        <taxon>Aeromonadales</taxon>
        <taxon>Aeromonadaceae</taxon>
        <taxon>Aeromonas</taxon>
    </lineage>
</organism>
<dbReference type="CDD" id="cd18116">
    <property type="entry name" value="ATP-synt_F1_alpha_N"/>
    <property type="match status" value="1"/>
</dbReference>
<dbReference type="Gene3D" id="3.40.50.300">
    <property type="entry name" value="P-loop containing nucleotide triphosphate hydrolases"/>
    <property type="match status" value="1"/>
</dbReference>
<dbReference type="PROSITE" id="PS00152">
    <property type="entry name" value="ATPASE_ALPHA_BETA"/>
    <property type="match status" value="1"/>
</dbReference>
<gene>
    <name evidence="15" type="primary">atpA</name>
    <name evidence="19" type="ORF">HMPREF1171_03563</name>
</gene>
<dbReference type="InterPro" id="IPR023366">
    <property type="entry name" value="ATP_synth_asu-like_sf"/>
</dbReference>
<evidence type="ECO:0000259" key="16">
    <source>
        <dbReference type="Pfam" id="PF00006"/>
    </source>
</evidence>
<dbReference type="GO" id="GO:0005886">
    <property type="term" value="C:plasma membrane"/>
    <property type="evidence" value="ECO:0007669"/>
    <property type="project" value="UniProtKB-SubCell"/>
</dbReference>
<keyword evidence="5 15" id="KW-0547">Nucleotide-binding</keyword>
<dbReference type="InterPro" id="IPR027417">
    <property type="entry name" value="P-loop_NTPase"/>
</dbReference>
<keyword evidence="8 15" id="KW-1278">Translocase</keyword>
<feature type="domain" description="ATP synthase alpha subunit C-terminal" evidence="17">
    <location>
        <begin position="382"/>
        <end position="507"/>
    </location>
</feature>
<evidence type="ECO:0000256" key="12">
    <source>
        <dbReference type="ARBA" id="ARBA00023310"/>
    </source>
</evidence>
<evidence type="ECO:0000256" key="3">
    <source>
        <dbReference type="ARBA" id="ARBA00022448"/>
    </source>
</evidence>
<dbReference type="NCBIfam" id="NF009884">
    <property type="entry name" value="PRK13343.1"/>
    <property type="match status" value="1"/>
</dbReference>
<evidence type="ECO:0000256" key="11">
    <source>
        <dbReference type="ARBA" id="ARBA00023196"/>
    </source>
</evidence>
<dbReference type="InterPro" id="IPR020003">
    <property type="entry name" value="ATPase_a/bsu_AS"/>
</dbReference>
<evidence type="ECO:0000256" key="8">
    <source>
        <dbReference type="ARBA" id="ARBA00022967"/>
    </source>
</evidence>
<dbReference type="GO" id="GO:0045259">
    <property type="term" value="C:proton-transporting ATP synthase complex"/>
    <property type="evidence" value="ECO:0007669"/>
    <property type="project" value="UniProtKB-KW"/>
</dbReference>
<evidence type="ECO:0000313" key="20">
    <source>
        <dbReference type="Proteomes" id="UP000005149"/>
    </source>
</evidence>
<dbReference type="Gene3D" id="1.20.150.20">
    <property type="entry name" value="ATP synthase alpha/beta chain, C-terminal domain"/>
    <property type="match status" value="1"/>
</dbReference>
<dbReference type="InterPro" id="IPR033732">
    <property type="entry name" value="ATP_synth_F1_a_nt-bd_dom"/>
</dbReference>
<dbReference type="InterPro" id="IPR038376">
    <property type="entry name" value="ATP_synth_asu_C_sf"/>
</dbReference>
<protein>
    <recommendedName>
        <fullName evidence="15">ATP synthase subunit alpha</fullName>
        <ecNumber evidence="15">7.1.2.2</ecNumber>
    </recommendedName>
    <alternativeName>
        <fullName evidence="15">ATP synthase F1 sector subunit alpha</fullName>
    </alternativeName>
    <alternativeName>
        <fullName evidence="15">F-ATPase subunit alpha</fullName>
    </alternativeName>
</protein>
<keyword evidence="20" id="KW-1185">Reference proteome</keyword>
<dbReference type="Pfam" id="PF00006">
    <property type="entry name" value="ATP-synt_ab"/>
    <property type="match status" value="1"/>
</dbReference>
<comment type="subunit">
    <text evidence="14">F-type ATPases have 2 components, CF(1) - the catalytic core - and CF(0) - the membrane proton channel. CF(1) has five subunits: alpha(3), beta(3), gamma(1), delta(1), epsilon(1). CF(0) has four main subunits: a(1), b(1), b'(1) and c(9-12).</text>
</comment>
<dbReference type="FunFam" id="3.40.50.300:FF:000002">
    <property type="entry name" value="ATP synthase subunit alpha"/>
    <property type="match status" value="1"/>
</dbReference>
<feature type="site" description="Required for activity" evidence="15">
    <location>
        <position position="373"/>
    </location>
</feature>
<dbReference type="RefSeq" id="WP_005307210.1">
    <property type="nucleotide sequence ID" value="NZ_AP027936.1"/>
</dbReference>
<accession>K1K3U5</accession>
<dbReference type="EC" id="7.1.2.2" evidence="15"/>
<dbReference type="PATRIC" id="fig|1073377.4.peg.3620"/>
<keyword evidence="6 15" id="KW-0375">Hydrogen ion transport</keyword>
<reference evidence="19 20" key="1">
    <citation type="submission" date="2012-06" db="EMBL/GenBank/DDBJ databases">
        <title>The Genome Sequence of Aeromonas hydrophila SSU.</title>
        <authorList>
            <consortium name="The Broad Institute Genome Sequencing Platform"/>
            <person name="Earl A."/>
            <person name="Ward D."/>
            <person name="Feldgarden M."/>
            <person name="Gevers D."/>
            <person name="Chopra A."/>
            <person name="Walker B."/>
            <person name="Young S.K."/>
            <person name="Zeng Q."/>
            <person name="Gargeya S."/>
            <person name="Fitzgerald M."/>
            <person name="Haas B."/>
            <person name="Abouelleil A."/>
            <person name="Alvarado L."/>
            <person name="Arachchi H.M."/>
            <person name="Berlin A.M."/>
            <person name="Chapman S.B."/>
            <person name="Goldberg J."/>
            <person name="Griggs A."/>
            <person name="Gujja S."/>
            <person name="Hansen M."/>
            <person name="Howarth C."/>
            <person name="Imamovic A."/>
            <person name="Larimer J."/>
            <person name="McCowan C."/>
            <person name="Montmayeur A."/>
            <person name="Murphy C."/>
            <person name="Neiman D."/>
            <person name="Pearson M."/>
            <person name="Priest M."/>
            <person name="Roberts A."/>
            <person name="Saif S."/>
            <person name="Shea T."/>
            <person name="Sisk P."/>
            <person name="Sykes S."/>
            <person name="Wortman J."/>
            <person name="Nusbaum C."/>
            <person name="Birren B."/>
        </authorList>
    </citation>
    <scope>NUCLEOTIDE SEQUENCE [LARGE SCALE GENOMIC DNA]</scope>
    <source>
        <strain evidence="19 20">SSU</strain>
    </source>
</reference>
<comment type="subcellular location">
    <subcellularLocation>
        <location evidence="15">Cell membrane</location>
        <topology evidence="15">Peripheral membrane protein</topology>
    </subcellularLocation>
    <subcellularLocation>
        <location evidence="2">Membrane</location>
        <topology evidence="2">Peripheral membrane protein</topology>
    </subcellularLocation>
</comment>
<evidence type="ECO:0000256" key="5">
    <source>
        <dbReference type="ARBA" id="ARBA00022741"/>
    </source>
</evidence>
<dbReference type="InterPro" id="IPR005294">
    <property type="entry name" value="ATP_synth_F1_asu"/>
</dbReference>
<sequence length="513" mass="55287">MQLNSTEIAELIKQRIAQFDVKSEARNEGTIVSVSDGIIRIHGLADAMQGEMIELPGNRYALALNLERDSVGAVIMGSYDGLSEGMKVKGTGRILEVPVGRGLLGRVLNTLGQPIDGKGPIDNDGFSPIEVIAPGVIERKSVDQPVQTGLKAIDAMIPIGRGQRELIIGDRQVGKTAIAIDTIINQKDSGIKCVYVAIGQKASTIANVVRKLEEHGALANTIVVVASASEAAALQYLAPYAGCSMGEYFRDRGEDALIIYDDLSKQAVAYRQISLLLRRPPGREAYPGDVFYLHSRLLERAARVNAEYVEKFTNGEVKGQTGSLTALPIIETQAGDVSAFVPTNVISITDGQIFLTSQLFNSGIRPAVDPGISVSRVGGAAQTKIVKKLSGGIRTALAQYRELAAFAQFSSDLDDATRKQLDHGQKVTELMKQKQYSPLSVAHQSLVLFAAEKGYLSDVELNKIVDFEAALLSYANTQHAELMAEINAKADYNDAIVGKLTALLDNFKATQTW</sequence>
<keyword evidence="12 15" id="KW-0066">ATP synthesis</keyword>
<dbReference type="InterPro" id="IPR036121">
    <property type="entry name" value="ATPase_F1/V1/A1_a/bsu_N_sf"/>
</dbReference>
<dbReference type="FunFam" id="1.20.150.20:FF:000001">
    <property type="entry name" value="ATP synthase subunit alpha"/>
    <property type="match status" value="1"/>
</dbReference>
<evidence type="ECO:0000256" key="2">
    <source>
        <dbReference type="ARBA" id="ARBA00004170"/>
    </source>
</evidence>
<evidence type="ECO:0000256" key="13">
    <source>
        <dbReference type="ARBA" id="ARBA00024342"/>
    </source>
</evidence>
<dbReference type="GeneID" id="47843331"/>
<dbReference type="GO" id="GO:0046933">
    <property type="term" value="F:proton-transporting ATP synthase activity, rotational mechanism"/>
    <property type="evidence" value="ECO:0007669"/>
    <property type="project" value="UniProtKB-UniRule"/>
</dbReference>
<evidence type="ECO:0000313" key="19">
    <source>
        <dbReference type="EMBL" id="EKB26524.1"/>
    </source>
</evidence>
<comment type="function">
    <text evidence="1 15">Produces ATP from ADP in the presence of a proton gradient across the membrane. The alpha chain is a regulatory subunit.</text>
</comment>
<dbReference type="GO" id="GO:0043531">
    <property type="term" value="F:ADP binding"/>
    <property type="evidence" value="ECO:0007669"/>
    <property type="project" value="TreeGrafter"/>
</dbReference>
<feature type="binding site" evidence="15">
    <location>
        <begin position="169"/>
        <end position="176"/>
    </location>
    <ligand>
        <name>ATP</name>
        <dbReference type="ChEBI" id="CHEBI:30616"/>
    </ligand>
</feature>
<dbReference type="HOGENOM" id="CLU_010091_2_1_6"/>
<feature type="domain" description="ATPase F1/V1/A1 complex alpha/beta subunit nucleotide-binding" evidence="16">
    <location>
        <begin position="149"/>
        <end position="375"/>
    </location>
</feature>
<evidence type="ECO:0000256" key="6">
    <source>
        <dbReference type="ARBA" id="ARBA00022781"/>
    </source>
</evidence>
<dbReference type="FunFam" id="2.40.30.20:FF:000001">
    <property type="entry name" value="ATP synthase subunit alpha"/>
    <property type="match status" value="1"/>
</dbReference>
<keyword evidence="3 15" id="KW-0813">Transport</keyword>
<proteinExistence type="inferred from homology"/>
<keyword evidence="10 15" id="KW-0472">Membrane</keyword>
<dbReference type="AlphaFoldDB" id="K1K3U5"/>
<keyword evidence="7 15" id="KW-0067">ATP-binding</keyword>
<dbReference type="GO" id="GO:0005524">
    <property type="term" value="F:ATP binding"/>
    <property type="evidence" value="ECO:0007669"/>
    <property type="project" value="UniProtKB-UniRule"/>
</dbReference>
<dbReference type="Pfam" id="PF00306">
    <property type="entry name" value="ATP-synt_ab_C"/>
    <property type="match status" value="1"/>
</dbReference>
<evidence type="ECO:0000256" key="10">
    <source>
        <dbReference type="ARBA" id="ARBA00023136"/>
    </source>
</evidence>
<dbReference type="InterPro" id="IPR004100">
    <property type="entry name" value="ATPase_F1/V1/A1_a/bsu_N"/>
</dbReference>
<keyword evidence="4 15" id="KW-1003">Cell membrane</keyword>
<dbReference type="SUPFAM" id="SSF47917">
    <property type="entry name" value="C-terminal domain of alpha and beta subunits of F1 ATP synthase"/>
    <property type="match status" value="1"/>
</dbReference>
<evidence type="ECO:0000259" key="17">
    <source>
        <dbReference type="Pfam" id="PF00306"/>
    </source>
</evidence>
<feature type="domain" description="ATPase F1/V1/A1 complex alpha/beta subunit N-terminal" evidence="18">
    <location>
        <begin position="28"/>
        <end position="92"/>
    </location>
</feature>
<dbReference type="PANTHER" id="PTHR48082:SF2">
    <property type="entry name" value="ATP SYNTHASE SUBUNIT ALPHA, MITOCHONDRIAL"/>
    <property type="match status" value="1"/>
</dbReference>
<comment type="caution">
    <text evidence="19">The sequence shown here is derived from an EMBL/GenBank/DDBJ whole genome shotgun (WGS) entry which is preliminary data.</text>
</comment>
<dbReference type="NCBIfam" id="TIGR00962">
    <property type="entry name" value="atpA"/>
    <property type="match status" value="1"/>
</dbReference>
<dbReference type="HAMAP" id="MF_01346">
    <property type="entry name" value="ATP_synth_alpha_bact"/>
    <property type="match status" value="1"/>
</dbReference>
<evidence type="ECO:0000256" key="9">
    <source>
        <dbReference type="ARBA" id="ARBA00023065"/>
    </source>
</evidence>
<dbReference type="Proteomes" id="UP000005149">
    <property type="component" value="Unassembled WGS sequence"/>
</dbReference>